<dbReference type="InterPro" id="IPR033228">
    <property type="entry name" value="SZT2"/>
</dbReference>
<proteinExistence type="predicted"/>
<feature type="region of interest" description="Disordered" evidence="1">
    <location>
        <begin position="860"/>
        <end position="888"/>
    </location>
</feature>
<feature type="compositionally biased region" description="Basic and acidic residues" evidence="1">
    <location>
        <begin position="1681"/>
        <end position="1717"/>
    </location>
</feature>
<feature type="compositionally biased region" description="Polar residues" evidence="1">
    <location>
        <begin position="3541"/>
        <end position="3550"/>
    </location>
</feature>
<organism evidence="2 3">
    <name type="scientific">Panagrellus redivivus</name>
    <name type="common">Microworm</name>
    <dbReference type="NCBI Taxonomy" id="6233"/>
    <lineage>
        <taxon>Eukaryota</taxon>
        <taxon>Metazoa</taxon>
        <taxon>Ecdysozoa</taxon>
        <taxon>Nematoda</taxon>
        <taxon>Chromadorea</taxon>
        <taxon>Rhabditida</taxon>
        <taxon>Tylenchina</taxon>
        <taxon>Panagrolaimomorpha</taxon>
        <taxon>Panagrolaimoidea</taxon>
        <taxon>Panagrolaimidae</taxon>
        <taxon>Panagrellus</taxon>
    </lineage>
</organism>
<evidence type="ECO:0000313" key="2">
    <source>
        <dbReference type="Proteomes" id="UP000492821"/>
    </source>
</evidence>
<feature type="compositionally biased region" description="Polar residues" evidence="1">
    <location>
        <begin position="860"/>
        <end position="871"/>
    </location>
</feature>
<feature type="region of interest" description="Disordered" evidence="1">
    <location>
        <begin position="1679"/>
        <end position="1748"/>
    </location>
</feature>
<accession>A0A7E4VP94</accession>
<sequence length="3811" mass="430576">MDLLDEELPPPSTSSSDAAVVEVSEVHFQLNSRIRISRTCRMNWFIDNRFINFSLDAFDIGDRDFVIYGAEAADGTPLAKNALLHMTPTTKALFFAGIYKKSIVLDLSPGCFAADDCGEILYTNMLPALRKLLVELLTPFKHANNTVVHHPKVCITLIAYTPFVNFQHPPVLIHGAWVTLANIEQFLAKTEAYVRKFIDDLDIFMHPINARREASEAACYRMKLSDVNDASPVHDDFPLNDKVSIDFRLIQMIRLGMLGLQIAPKSAHANILIVTDGVLYIPDQAVVQSIAISLRASGVAVSFLQVTTKNTTGCLGLVPSSDMLCFLAKVSFGTHFNHEQVYASDFVSPENGILEHPTRFQKDFLAWSCQRDPYEMEPPLPMYAKDLLPRSSRSTKLKCDFFMLFHVRLREGYTLRSLSLHTHDSKQYISASFTLPWSVDARIEYKISTLYADTEKDDLQAISQEVGIVTNYLPTQDKKDNSLLAALFVRESELFAIKMIGFRFNPKHYETEHLPLHRYPGVYVFLTRNRPFPTLAIKNLENSLFNTFWQPLIIADINALSRCCDVATHRFSMPYFVDEANVVNFWPDMDSPYVPGILKPKLMEAVYAYFAKTTTFCLAAKLSWVKVIRDEAGKVPPNACYFIRVHSDSTLLSVQIVFVGDWCIEERNRVSNKIRRELKELQDFEGLLISLAVGTDGKLIRYRQVPPLFGAIMPPGISSPTEPCWSTRLKIHQQALSRFLIPHRHIYKVEKDFDDYSFGQVALEGMNFIVARRRMDGYRIGFRAGAITNFIREVICEQDDIDKSINLAQRGSRLDQCIIFPPIKEPIVLKGASVQQLREHLHVVGKSLVIQDAILSVDNSPDTSTKLASSDETLKAPNPEAVPGPSILKKSDESCCTPVAVVEGLEVLTGVVDDWSTGVSLHRRGSQSTPDRITLLESTGLKSVEKPKPAKPAKRKHHKKGKKHILPKVRERQSSENSETLLAMYAPNDDPTPQDNEISDPGPPPDPLPALPDPLPTRENVPEEYLEKGCFIVTEYWTEPTESGELPAGDVAKTIEEDQAMLSALVTFRAMQVELDRAPGIGTALLGAEPYSTRVKPCPAVDIAPNVSYHPHLYNVVKMCRCGERRLMLFPTLKYVFTDKDRNSRLGRILDSFNRELRSYMSQYFDFEDHDGAWATLAAGLEDELKFIDEVELEKAQAALKAAEAPKVVEPPKIVESETDNEQTADDSAETGTPTGYDSAGSNATGSNASAPRPRKVNEAAELLASLDMDALTKQILGEHTAPRKNAGSKTSTNSPKSMDGSVSSSMAPAGLQDDDDDNDAPYLPTVKKSGKSLNHKKLVQKLSSVSGNQNDSSAETASTQVENKKKRRKKKKSGGASRNASFTSFDRESIRSGKRLPEEQIDLAPLAFSVYYKRRDPKTVIVVIVPATCRAVIAITNSQVPRLPVLAFMIEEDRLLNIFQKTRSLPKEFPHRSVMNFCALSTLSALNLQVNAKSKEPNLSPGSGSPFERSTASDYDPEFTDLTDFCGNVVHELLFSRAYAHAAYTCLGINVAVPQVVLKEVLEERCLQTSVNVNSIQDVLRVTCTHLSSYLQSKRCSRYRRHQMPNVAAYSDISSASDSDIEVQQIMNPFRYSESENDEICRMERMEFTHAFESVLKRHKFYKVPNFGEYYFYWPKKRPKPEEDDKDGENKDGKPGEKKDGPLDKKKEEKKVEKKEPKKKKKPGEDYESGTDKTNQSDSSDEESDFDDSFEVDMQPLFLQFYVDLEKFGDKLNSYPVGFIPNCLKEVMNSGPGPDGLSEEEKSHLDEFDVKMEMFVLTVPGMVSNDVCFDETLFRVEDDQFDFDLRLQDFEDDNKRPSLDLPKREIDVILKLCDGIRHMLETEKILILSRYFDTQKSYRNITRVMRFVQKEAKQVDERTQVQMAANDTLFVINEQEGMRRLAKRLEGATFSYCRIQCVKDEHSKHRDKPAMVFYCCSVDDFDAFCKEHSANAKLVKFDFVPKKKPRRGRNDTLVENGIDEDDNTTATDEITGSSTIIQKSSSDAQEVEESKSDDENSLAGVEEVPEIDEKGDKEVAEDVESNPDLDEKVKRKQIVHDFWLLAKFDSNYVRSYFFQRPSGVHMNLFNKFTAKLQAEIKLVNQGLLLEDMYEKGEALPYLIREDVPTSPKSTVEPEPDPVQYPERPQLTAYAQRYAYRPSESNSSEATDDVFSTNIADNNGEREDLISDTDASSNLRAKYQFGYFACPKVWHHWFGINPRLRREPNVGVMALMDELENLQLLNRKNVYKVKDEHGNIFYMSLFNDLASVQNAMPTENEKFIEEVKQRIESSVVLVIFGIATPSTDITQQLMKQLQKRLDARVLEELQSAVYKNPQLGLEPTDVSFLQHNPDAPAETFFYSLPNIASEYLASVHTYLEQHLAAYFITPRYVESSVTRCDSVDYYTPLVISNCTRQHRLPGSNFEHFPVDGIDKGPMPEHYEPLIFVVNKPKKEGQRTSGMGCFEVRLVDRRGKVVDSHNSEAYLPGKLGSDSFSLLYPGFSGAKPFSRSNKFQDQTKCTLVESLETDANFIASEHFVAFYVWQAGDIGLQELKTRLRILCQQAMADVVFEFGVLSQPILEPVPPPASPEELALCASPLNRQNSDNTRTPLNKRNSDAASCLQTVPSNLSLPRPSAPTTPVTADKANNFIVPPTVFAVDTPPPYGAPQKTRLLMSTGWASVANQGYHRIGYKPPISRIDEVPKVTQFSTWIPPSVKNAPEMLRQDFVDSLNNFFNFMSRESQRYPEMSQSFSKTRFVLDSERLAPAVLRVIYAKFVATFENDHVVILKQLYTPTSHRLETMTDFTPLMHNPLIYDKGHAVDMKDDFRVLDYVVIVQSKVQMSQTIQVSQSGGVPTPEIEKVIKDPRKAHLKFGPKAEPFVPRRRLLFVTIKGEILTLFQYNMEAEIMQTVTDIVERTVFWNNARCRLLREIGLHKMRVSHLTTLVSGDARDELYQPLKWRDPQILVSHDYPPDSFRPADYPNPPKDLSSKFLRLYRLSNPDFVLKHNSASKFDDQITQFLALRQDIRDDVTKIIDLKEAHSTFLAGMGGESVLLEDDILFRIMDRVQEAHYVETPVLLFPEWRKKVAAIRGSTTVEHGSVSRRRQKQSTPTKNPVRKKVSLEAKMKPRSQTVTQSMLPALCRTNSTDEASTLRLQAQLLSEYTHYLCHHLNAVLIKLPSKLAGSPHSPKGSGTPVNWLVVATSAGFVLLHLSFVEPYFCLRVLTWDKSQIKLPVSDGDLHNLICVKNSIVSRCHLHSFTYDFHLRIMSNYLMEQGEAPFSRGYNTSAFLIDFLQYYTCRPPSARNCIFEENCVFKDNLKVPGSSVWEDFLKNDHKYLWKVVKLKVSEKEDADEYMLVSSNEKLAANYAVIRLVTNTTPASKARENELYLRYYVLMVAEDVGIVEASGIPTEESAFRLVDQVPEVNDTDDDIVVEGELAYDSSGSSDHGALFKRNKLRSSAQSITSGTTSVSERLSDLDTSCLTENNSGCPSPGSTGGTLIDDNMTPQLSSTFTARDLPKRPKGSATQIHREPPRGHRKKTSGTYTDSVRLLGQIPREQVTYVQYVNSFQTSVQNELVKIADNIKGMLKRAVGTADHSCYVEHLWRKMLSSRPVEPNRGALSLLQRLDGTVDPPLKQVASTELTSSEWETFLSLIRRDPMEVSDPRVLTCLAGVNHLQLFRFFIEHFGGGRCRFFEFPHSKNLIIVNCLYLENATLIEHRDNRLSMAFLYKTSDISANNATFVSDWVTKQFDEVMRCLSAFVWTDLMATRPTHTR</sequence>
<feature type="compositionally biased region" description="Low complexity" evidence="1">
    <location>
        <begin position="1199"/>
        <end position="1208"/>
    </location>
</feature>
<evidence type="ECO:0000313" key="3">
    <source>
        <dbReference type="WBParaSite" id="Pan_g23359.t1"/>
    </source>
</evidence>
<feature type="compositionally biased region" description="Polar residues" evidence="1">
    <location>
        <begin position="2025"/>
        <end position="2045"/>
    </location>
</feature>
<name>A0A7E4VP94_PANRE</name>
<protein>
    <submittedName>
        <fullName evidence="3">VWFA domain-containing protein</fullName>
    </submittedName>
</protein>
<feature type="region of interest" description="Disordered" evidence="1">
    <location>
        <begin position="1199"/>
        <end position="1255"/>
    </location>
</feature>
<feature type="region of interest" description="Disordered" evidence="1">
    <location>
        <begin position="938"/>
        <end position="1016"/>
    </location>
</feature>
<reference evidence="3" key="2">
    <citation type="submission" date="2020-10" db="UniProtKB">
        <authorList>
            <consortium name="WormBaseParasite"/>
        </authorList>
    </citation>
    <scope>IDENTIFICATION</scope>
</reference>
<dbReference type="PANTHER" id="PTHR14918:SF3">
    <property type="entry name" value="KICSTOR COMPLEX PROTEIN SZT2"/>
    <property type="match status" value="1"/>
</dbReference>
<feature type="compositionally biased region" description="Basic residues" evidence="1">
    <location>
        <begin position="1329"/>
        <end position="1340"/>
    </location>
</feature>
<feature type="compositionally biased region" description="Polar residues" evidence="1">
    <location>
        <begin position="1342"/>
        <end position="1362"/>
    </location>
</feature>
<feature type="compositionally biased region" description="Acidic residues" evidence="1">
    <location>
        <begin position="1217"/>
        <end position="1229"/>
    </location>
</feature>
<feature type="compositionally biased region" description="Basic and acidic residues" evidence="1">
    <location>
        <begin position="2068"/>
        <end position="2077"/>
    </location>
</feature>
<feature type="compositionally biased region" description="Pro residues" evidence="1">
    <location>
        <begin position="1001"/>
        <end position="1015"/>
    </location>
</feature>
<dbReference type="GO" id="GO:0005777">
    <property type="term" value="C:peroxisome"/>
    <property type="evidence" value="ECO:0007669"/>
    <property type="project" value="InterPro"/>
</dbReference>
<feature type="compositionally biased region" description="Low complexity" evidence="1">
    <location>
        <begin position="1239"/>
        <end position="1251"/>
    </location>
</feature>
<feature type="region of interest" description="Disordered" evidence="1">
    <location>
        <begin position="2006"/>
        <end position="2085"/>
    </location>
</feature>
<feature type="compositionally biased region" description="Polar residues" evidence="1">
    <location>
        <begin position="1288"/>
        <end position="1307"/>
    </location>
</feature>
<feature type="region of interest" description="Disordered" evidence="1">
    <location>
        <begin position="1279"/>
        <end position="1392"/>
    </location>
</feature>
<dbReference type="Proteomes" id="UP000492821">
    <property type="component" value="Unassembled WGS sequence"/>
</dbReference>
<feature type="region of interest" description="Disordered" evidence="1">
    <location>
        <begin position="3130"/>
        <end position="3158"/>
    </location>
</feature>
<feature type="compositionally biased region" description="Basic residues" evidence="1">
    <location>
        <begin position="949"/>
        <end position="967"/>
    </location>
</feature>
<feature type="region of interest" description="Disordered" evidence="1">
    <location>
        <begin position="3520"/>
        <end position="3581"/>
    </location>
</feature>
<feature type="compositionally biased region" description="Basic residues" evidence="1">
    <location>
        <begin position="1365"/>
        <end position="1374"/>
    </location>
</feature>
<dbReference type="PANTHER" id="PTHR14918">
    <property type="entry name" value="KICSTOR COMPLEX PROTEIN SZT2"/>
    <property type="match status" value="1"/>
</dbReference>
<evidence type="ECO:0000256" key="1">
    <source>
        <dbReference type="SAM" id="MobiDB-lite"/>
    </source>
</evidence>
<keyword evidence="2" id="KW-1185">Reference proteome</keyword>
<reference evidence="2" key="1">
    <citation type="journal article" date="2013" name="Genetics">
        <title>The draft genome and transcriptome of Panagrellus redivivus are shaped by the harsh demands of a free-living lifestyle.</title>
        <authorList>
            <person name="Srinivasan J."/>
            <person name="Dillman A.R."/>
            <person name="Macchietto M.G."/>
            <person name="Heikkinen L."/>
            <person name="Lakso M."/>
            <person name="Fracchia K.M."/>
            <person name="Antoshechkin I."/>
            <person name="Mortazavi A."/>
            <person name="Wong G."/>
            <person name="Sternberg P.W."/>
        </authorList>
    </citation>
    <scope>NUCLEOTIDE SEQUENCE [LARGE SCALE GENOMIC DNA]</scope>
    <source>
        <strain evidence="2">MT8872</strain>
    </source>
</reference>
<dbReference type="WBParaSite" id="Pan_g23359.t1">
    <property type="protein sequence ID" value="Pan_g23359.t1"/>
    <property type="gene ID" value="Pan_g23359"/>
</dbReference>